<evidence type="ECO:0000256" key="4">
    <source>
        <dbReference type="ARBA" id="ARBA00022917"/>
    </source>
</evidence>
<protein>
    <recommendedName>
        <fullName evidence="8">Methionyl/Leucyl tRNA synthetase domain-containing protein</fullName>
    </recommendedName>
</protein>
<proteinExistence type="inferred from homology"/>
<keyword evidence="2 7" id="KW-0547">Nucleotide-binding</keyword>
<dbReference type="GO" id="GO:0004825">
    <property type="term" value="F:methionine-tRNA ligase activity"/>
    <property type="evidence" value="ECO:0007669"/>
    <property type="project" value="UniProtKB-EC"/>
</dbReference>
<dbReference type="SUPFAM" id="SSF52374">
    <property type="entry name" value="Nucleotidylyl transferase"/>
    <property type="match status" value="1"/>
</dbReference>
<dbReference type="GO" id="GO:0005829">
    <property type="term" value="C:cytosol"/>
    <property type="evidence" value="ECO:0007669"/>
    <property type="project" value="TreeGrafter"/>
</dbReference>
<dbReference type="GO" id="GO:0005524">
    <property type="term" value="F:ATP binding"/>
    <property type="evidence" value="ECO:0007669"/>
    <property type="project" value="UniProtKB-KW"/>
</dbReference>
<accession>A0A345CPR3</accession>
<dbReference type="InterPro" id="IPR014729">
    <property type="entry name" value="Rossmann-like_a/b/a_fold"/>
</dbReference>
<keyword evidence="4 7" id="KW-0648">Protein biosynthesis</keyword>
<evidence type="ECO:0000259" key="8">
    <source>
        <dbReference type="Pfam" id="PF09334"/>
    </source>
</evidence>
<gene>
    <name evidence="9" type="ORF">AV903_03810</name>
</gene>
<organism evidence="9 10">
    <name type="scientific">Erwinia tracheiphila</name>
    <dbReference type="NCBI Taxonomy" id="65700"/>
    <lineage>
        <taxon>Bacteria</taxon>
        <taxon>Pseudomonadati</taxon>
        <taxon>Pseudomonadota</taxon>
        <taxon>Gammaproteobacteria</taxon>
        <taxon>Enterobacterales</taxon>
        <taxon>Erwiniaceae</taxon>
        <taxon>Erwinia</taxon>
    </lineage>
</organism>
<dbReference type="PANTHER" id="PTHR45765">
    <property type="entry name" value="METHIONINE--TRNA LIGASE"/>
    <property type="match status" value="1"/>
</dbReference>
<dbReference type="InterPro" id="IPR023458">
    <property type="entry name" value="Met-tRNA_ligase_1"/>
</dbReference>
<name>A0A345CPR3_9GAMM</name>
<evidence type="ECO:0000313" key="10">
    <source>
        <dbReference type="Proteomes" id="UP000264980"/>
    </source>
</evidence>
<dbReference type="PROSITE" id="PS00178">
    <property type="entry name" value="AA_TRNA_LIGASE_I"/>
    <property type="match status" value="1"/>
</dbReference>
<dbReference type="Proteomes" id="UP000264980">
    <property type="component" value="Chromosome"/>
</dbReference>
<keyword evidence="1 7" id="KW-0436">Ligase</keyword>
<feature type="domain" description="Methionyl/Leucyl tRNA synthetase" evidence="8">
    <location>
        <begin position="20"/>
        <end position="388"/>
    </location>
</feature>
<dbReference type="InterPro" id="IPR001412">
    <property type="entry name" value="aa-tRNA-synth_I_CS"/>
</dbReference>
<evidence type="ECO:0000256" key="6">
    <source>
        <dbReference type="ARBA" id="ARBA00047364"/>
    </source>
</evidence>
<keyword evidence="3 7" id="KW-0067">ATP-binding</keyword>
<comment type="catalytic activity">
    <reaction evidence="6">
        <text>tRNA(Met) + L-methionine + ATP = L-methionyl-tRNA(Met) + AMP + diphosphate</text>
        <dbReference type="Rhea" id="RHEA:13481"/>
        <dbReference type="Rhea" id="RHEA-COMP:9667"/>
        <dbReference type="Rhea" id="RHEA-COMP:9698"/>
        <dbReference type="ChEBI" id="CHEBI:30616"/>
        <dbReference type="ChEBI" id="CHEBI:33019"/>
        <dbReference type="ChEBI" id="CHEBI:57844"/>
        <dbReference type="ChEBI" id="CHEBI:78442"/>
        <dbReference type="ChEBI" id="CHEBI:78530"/>
        <dbReference type="ChEBI" id="CHEBI:456215"/>
        <dbReference type="EC" id="6.1.1.10"/>
    </reaction>
</comment>
<evidence type="ECO:0000256" key="7">
    <source>
        <dbReference type="RuleBase" id="RU363039"/>
    </source>
</evidence>
<dbReference type="InterPro" id="IPR029038">
    <property type="entry name" value="MetRS_Zn"/>
</dbReference>
<dbReference type="EMBL" id="CP013970">
    <property type="protein sequence ID" value="AXF75430.1"/>
    <property type="molecule type" value="Genomic_DNA"/>
</dbReference>
<dbReference type="Gene3D" id="2.20.28.20">
    <property type="entry name" value="Methionyl-tRNA synthetase, Zn-domain"/>
    <property type="match status" value="1"/>
</dbReference>
<evidence type="ECO:0000256" key="1">
    <source>
        <dbReference type="ARBA" id="ARBA00022598"/>
    </source>
</evidence>
<keyword evidence="5 7" id="KW-0030">Aminoacyl-tRNA synthetase</keyword>
<reference evidence="10" key="1">
    <citation type="submission" date="2016-01" db="EMBL/GenBank/DDBJ databases">
        <authorList>
            <person name="Shapiro L."/>
        </authorList>
    </citation>
    <scope>NUCLEOTIDE SEQUENCE [LARGE SCALE GENOMIC DNA]</scope>
    <source>
        <strain evidence="10">MDcuke</strain>
    </source>
</reference>
<sequence>MNKIHRFIKNNKRERYFGIAAMPTPNGDLHLGHIAGPFLKMDILKRFNKQLGNEIYIATGTDSYESHVIPEALRNSCTIEETCLTNKKCIQISLEKLSIDVDLFINPSDNKIKDDYTSFLVRMHTKLIKSNFTCKIEHLVPYNSNTKNYITGSSLIGKCPECNNNGSGYYCEVCGMDNPADTLKSSYDKYHPKDQLALVKTDDYYLILDKKHIIDSAKKKSLGRDTLRLAYKYILKNDYARLTELGSWGIKDATLNNEHVIYSYSSSYFYSLFLGELLKIEFSLEKNPFEHNSKFEIIFSFGFDNTIPLLIYPPMFSKILGEYKDYSHCLVNRFYHLNNSKFSTSRRNVIWARDCVETLGSSVDIIRLYLCHTCPDENTSTNFDENEFKCFSKNISIIFNKIYSFGEYNKNDADIPALDMYNYFFENYIDLSPGCLNLKKVADRVISLLNVINVNDRNQIIFLSAFIYPICPSFAQKLWTKLNLNGQPRYLDIKK</sequence>
<evidence type="ECO:0000256" key="5">
    <source>
        <dbReference type="ARBA" id="ARBA00023146"/>
    </source>
</evidence>
<evidence type="ECO:0000256" key="2">
    <source>
        <dbReference type="ARBA" id="ARBA00022741"/>
    </source>
</evidence>
<dbReference type="GO" id="GO:0006431">
    <property type="term" value="P:methionyl-tRNA aminoacylation"/>
    <property type="evidence" value="ECO:0007669"/>
    <property type="project" value="TreeGrafter"/>
</dbReference>
<dbReference type="RefSeq" id="WP_016192187.1">
    <property type="nucleotide sequence ID" value="NZ_CP013970.1"/>
</dbReference>
<dbReference type="Pfam" id="PF09334">
    <property type="entry name" value="tRNA-synt_1g"/>
    <property type="match status" value="1"/>
</dbReference>
<dbReference type="PANTHER" id="PTHR45765:SF1">
    <property type="entry name" value="METHIONINE--TRNA LIGASE, CYTOPLASMIC"/>
    <property type="match status" value="1"/>
</dbReference>
<dbReference type="Gene3D" id="3.40.50.620">
    <property type="entry name" value="HUPs"/>
    <property type="match status" value="1"/>
</dbReference>
<evidence type="ECO:0000313" key="9">
    <source>
        <dbReference type="EMBL" id="AXF75430.1"/>
    </source>
</evidence>
<evidence type="ECO:0000256" key="3">
    <source>
        <dbReference type="ARBA" id="ARBA00022840"/>
    </source>
</evidence>
<comment type="similarity">
    <text evidence="7">Belongs to the class-I aminoacyl-tRNA synthetase family.</text>
</comment>
<dbReference type="InterPro" id="IPR015413">
    <property type="entry name" value="Methionyl/Leucyl_tRNA_Synth"/>
</dbReference>
<dbReference type="AlphaFoldDB" id="A0A345CPR3"/>